<evidence type="ECO:0000256" key="8">
    <source>
        <dbReference type="RuleBase" id="RU366017"/>
    </source>
</evidence>
<name>A0A0K0DAE9_ANGCA</name>
<proteinExistence type="inferred from homology"/>
<keyword evidence="3 8" id="KW-0328">Glycosyltransferase</keyword>
<evidence type="ECO:0000256" key="2">
    <source>
        <dbReference type="ARBA" id="ARBA00007647"/>
    </source>
</evidence>
<evidence type="ECO:0000313" key="10">
    <source>
        <dbReference type="WBParaSite" id="ACAC_0000724001-mRNA-1"/>
    </source>
</evidence>
<evidence type="ECO:0000256" key="5">
    <source>
        <dbReference type="ARBA" id="ARBA00022692"/>
    </source>
</evidence>
<keyword evidence="4 8" id="KW-0808">Transferase</keyword>
<dbReference type="Proteomes" id="UP000035642">
    <property type="component" value="Unassembled WGS sequence"/>
</dbReference>
<evidence type="ECO:0000256" key="1">
    <source>
        <dbReference type="ARBA" id="ARBA00004167"/>
    </source>
</evidence>
<dbReference type="InterPro" id="IPR052012">
    <property type="entry name" value="GTase_92"/>
</dbReference>
<dbReference type="PANTHER" id="PTHR21645:SF8">
    <property type="entry name" value="GLYCOSYLTRANSFERASE FAMILY 92 PROTEIN F13G3.3"/>
    <property type="match status" value="1"/>
</dbReference>
<comment type="similarity">
    <text evidence="2 8">Belongs to the glycosyltransferase 92 family.</text>
</comment>
<dbReference type="AlphaFoldDB" id="A0A0K0DAE9"/>
<sequence length="281" mass="32530">MHLYVRSMVSPLYELMKIYESEGYLSIQPWLRITLLTISELQFNPNINVEFGNQDAAQTDCLLQYKESASFIAFMDLDDLLIPRVSNTYLDEFAHIFQSLPNVAYIHYLRENTKLSAGREVEIRHMCFVKPQILTELSLSEMLSSIQFDEINETGKLVVDVRYINTTWTHYPVSIAGGMESSVNRMRNKAHLTNILSRLPKSFVYLPVIAKCFEDIFYKYHHSERLKNIKCPGPDRCQVGEDSHKNERLISGWFHSISDGSKFNLHFATDAKFVEQDGCRP</sequence>
<evidence type="ECO:0000256" key="3">
    <source>
        <dbReference type="ARBA" id="ARBA00022676"/>
    </source>
</evidence>
<dbReference type="GO" id="GO:0016020">
    <property type="term" value="C:membrane"/>
    <property type="evidence" value="ECO:0007669"/>
    <property type="project" value="UniProtKB-SubCell"/>
</dbReference>
<dbReference type="EC" id="2.4.1.-" evidence="8"/>
<evidence type="ECO:0000256" key="4">
    <source>
        <dbReference type="ARBA" id="ARBA00022679"/>
    </source>
</evidence>
<keyword evidence="5" id="KW-0812">Transmembrane</keyword>
<reference evidence="9" key="1">
    <citation type="submission" date="2012-09" db="EMBL/GenBank/DDBJ databases">
        <authorList>
            <person name="Martin A.A."/>
        </authorList>
    </citation>
    <scope>NUCLEOTIDE SEQUENCE</scope>
</reference>
<dbReference type="Pfam" id="PF01697">
    <property type="entry name" value="Glyco_transf_92"/>
    <property type="match status" value="1"/>
</dbReference>
<dbReference type="WBParaSite" id="ACAC_0000724001-mRNA-1">
    <property type="protein sequence ID" value="ACAC_0000724001-mRNA-1"/>
    <property type="gene ID" value="ACAC_0000724001"/>
</dbReference>
<dbReference type="PANTHER" id="PTHR21645">
    <property type="entry name" value="GLYCOSYLTRANSFERASE FAMILY 92 PROTEIN"/>
    <property type="match status" value="1"/>
</dbReference>
<comment type="subcellular location">
    <subcellularLocation>
        <location evidence="1">Membrane</location>
        <topology evidence="1">Single-pass membrane protein</topology>
    </subcellularLocation>
</comment>
<keyword evidence="9" id="KW-1185">Reference proteome</keyword>
<organism evidence="9 10">
    <name type="scientific">Angiostrongylus cantonensis</name>
    <name type="common">Rat lungworm</name>
    <dbReference type="NCBI Taxonomy" id="6313"/>
    <lineage>
        <taxon>Eukaryota</taxon>
        <taxon>Metazoa</taxon>
        <taxon>Ecdysozoa</taxon>
        <taxon>Nematoda</taxon>
        <taxon>Chromadorea</taxon>
        <taxon>Rhabditida</taxon>
        <taxon>Rhabditina</taxon>
        <taxon>Rhabditomorpha</taxon>
        <taxon>Strongyloidea</taxon>
        <taxon>Metastrongylidae</taxon>
        <taxon>Angiostrongylus</taxon>
    </lineage>
</organism>
<protein>
    <recommendedName>
        <fullName evidence="8">Glycosyltransferase family 92 protein</fullName>
        <ecNumber evidence="8">2.4.1.-</ecNumber>
    </recommendedName>
</protein>
<reference evidence="10" key="2">
    <citation type="submission" date="2017-02" db="UniProtKB">
        <authorList>
            <consortium name="WormBaseParasite"/>
        </authorList>
    </citation>
    <scope>IDENTIFICATION</scope>
</reference>
<keyword evidence="6" id="KW-1133">Transmembrane helix</keyword>
<dbReference type="GO" id="GO:0016757">
    <property type="term" value="F:glycosyltransferase activity"/>
    <property type="evidence" value="ECO:0007669"/>
    <property type="project" value="UniProtKB-UniRule"/>
</dbReference>
<keyword evidence="7" id="KW-0472">Membrane</keyword>
<evidence type="ECO:0000313" key="9">
    <source>
        <dbReference type="Proteomes" id="UP000035642"/>
    </source>
</evidence>
<evidence type="ECO:0000256" key="7">
    <source>
        <dbReference type="ARBA" id="ARBA00023136"/>
    </source>
</evidence>
<dbReference type="InterPro" id="IPR008166">
    <property type="entry name" value="Glyco_transf_92"/>
</dbReference>
<evidence type="ECO:0000256" key="6">
    <source>
        <dbReference type="ARBA" id="ARBA00022989"/>
    </source>
</evidence>
<accession>A0A0K0DAE9</accession>